<name>A0A2Y9AZX1_9RHOB</name>
<sequence>MLVEAIAAQNARTGSLSFDQINEMDAVWRAEIGALETPTIDGVIAAPASDFLRARVAEAGGLISEIFVMDGVGLNVAASGVTSDYWQGDEAKFTETYPLGSGAMHVGPLEFDESSQTFQVQVSMPIVDAAGTVIGAITLGLNAEAL</sequence>
<evidence type="ECO:0000313" key="2">
    <source>
        <dbReference type="EMBL" id="SSA47649.1"/>
    </source>
</evidence>
<dbReference type="Proteomes" id="UP000251571">
    <property type="component" value="Unassembled WGS sequence"/>
</dbReference>
<accession>A0A2Y9AZX1</accession>
<reference evidence="1 3" key="2">
    <citation type="submission" date="2018-03" db="EMBL/GenBank/DDBJ databases">
        <title>Genomic Encyclopedia of Archaeal and Bacterial Type Strains, Phase II (KMG-II): from individual species to whole genera.</title>
        <authorList>
            <person name="Goeker M."/>
        </authorList>
    </citation>
    <scope>NUCLEOTIDE SEQUENCE [LARGE SCALE GENOMIC DNA]</scope>
    <source>
        <strain evidence="1 3">DSM 25227</strain>
    </source>
</reference>
<dbReference type="Proteomes" id="UP000245839">
    <property type="component" value="Unassembled WGS sequence"/>
</dbReference>
<evidence type="ECO:0008006" key="5">
    <source>
        <dbReference type="Google" id="ProtNLM"/>
    </source>
</evidence>
<organism evidence="2 4">
    <name type="scientific">Jannaschia seohaensis</name>
    <dbReference type="NCBI Taxonomy" id="475081"/>
    <lineage>
        <taxon>Bacteria</taxon>
        <taxon>Pseudomonadati</taxon>
        <taxon>Pseudomonadota</taxon>
        <taxon>Alphaproteobacteria</taxon>
        <taxon>Rhodobacterales</taxon>
        <taxon>Roseobacteraceae</taxon>
        <taxon>Jannaschia</taxon>
    </lineage>
</organism>
<dbReference type="CDD" id="cd18773">
    <property type="entry name" value="PDC1_HK_sensor"/>
    <property type="match status" value="1"/>
</dbReference>
<dbReference type="EMBL" id="QGDJ01000006">
    <property type="protein sequence ID" value="PWJ17520.1"/>
    <property type="molecule type" value="Genomic_DNA"/>
</dbReference>
<reference evidence="2 4" key="1">
    <citation type="submission" date="2016-10" db="EMBL/GenBank/DDBJ databases">
        <authorList>
            <person name="Cai Z."/>
        </authorList>
    </citation>
    <scope>NUCLEOTIDE SEQUENCE [LARGE SCALE GENOMIC DNA]</scope>
    <source>
        <strain evidence="2 4">DSM 25227</strain>
    </source>
</reference>
<evidence type="ECO:0000313" key="1">
    <source>
        <dbReference type="EMBL" id="PWJ17520.1"/>
    </source>
</evidence>
<dbReference type="AlphaFoldDB" id="A0A2Y9AZX1"/>
<proteinExistence type="predicted"/>
<protein>
    <recommendedName>
        <fullName evidence="5">Cache domain-containing protein</fullName>
    </recommendedName>
</protein>
<evidence type="ECO:0000313" key="4">
    <source>
        <dbReference type="Proteomes" id="UP000251571"/>
    </source>
</evidence>
<evidence type="ECO:0000313" key="3">
    <source>
        <dbReference type="Proteomes" id="UP000245839"/>
    </source>
</evidence>
<keyword evidence="3" id="KW-1185">Reference proteome</keyword>
<dbReference type="EMBL" id="UETC01000006">
    <property type="protein sequence ID" value="SSA47649.1"/>
    <property type="molecule type" value="Genomic_DNA"/>
</dbReference>
<gene>
    <name evidence="1" type="ORF">BCF38_106131</name>
    <name evidence="2" type="ORF">SAMN05421539_106131</name>
</gene>